<evidence type="ECO:0000313" key="3">
    <source>
        <dbReference type="EMBL" id="NML43212.1"/>
    </source>
</evidence>
<dbReference type="Pfam" id="PF04366">
    <property type="entry name" value="Ysc84"/>
    <property type="match status" value="1"/>
</dbReference>
<gene>
    <name evidence="3" type="ORF">HHL11_05580</name>
</gene>
<dbReference type="PROSITE" id="PS51257">
    <property type="entry name" value="PROKAR_LIPOPROTEIN"/>
    <property type="match status" value="1"/>
</dbReference>
<protein>
    <submittedName>
        <fullName evidence="3">Lipid-binding SYLF domain-containing protein</fullName>
    </submittedName>
</protein>
<organism evidence="3 4">
    <name type="scientific">Ramlibacter agri</name>
    <dbReference type="NCBI Taxonomy" id="2728837"/>
    <lineage>
        <taxon>Bacteria</taxon>
        <taxon>Pseudomonadati</taxon>
        <taxon>Pseudomonadota</taxon>
        <taxon>Betaproteobacteria</taxon>
        <taxon>Burkholderiales</taxon>
        <taxon>Comamonadaceae</taxon>
        <taxon>Ramlibacter</taxon>
    </lineage>
</organism>
<dbReference type="InterPro" id="IPR007461">
    <property type="entry name" value="Ysc84_actin-binding"/>
</dbReference>
<name>A0A848H0Q4_9BURK</name>
<feature type="signal peptide" evidence="1">
    <location>
        <begin position="1"/>
        <end position="20"/>
    </location>
</feature>
<dbReference type="RefSeq" id="WP_169417435.1">
    <property type="nucleotide sequence ID" value="NZ_JABBFX010000001.1"/>
</dbReference>
<feature type="domain" description="Ysc84 actin-binding" evidence="2">
    <location>
        <begin position="96"/>
        <end position="178"/>
    </location>
</feature>
<evidence type="ECO:0000259" key="2">
    <source>
        <dbReference type="Pfam" id="PF04366"/>
    </source>
</evidence>
<keyword evidence="1" id="KW-0732">Signal</keyword>
<proteinExistence type="predicted"/>
<comment type="caution">
    <text evidence="3">The sequence shown here is derived from an EMBL/GenBank/DDBJ whole genome shotgun (WGS) entry which is preliminary data.</text>
</comment>
<dbReference type="Proteomes" id="UP000541185">
    <property type="component" value="Unassembled WGS sequence"/>
</dbReference>
<dbReference type="EMBL" id="JABBFX010000001">
    <property type="protein sequence ID" value="NML43212.1"/>
    <property type="molecule type" value="Genomic_DNA"/>
</dbReference>
<evidence type="ECO:0000256" key="1">
    <source>
        <dbReference type="SAM" id="SignalP"/>
    </source>
</evidence>
<dbReference type="CDD" id="cd11524">
    <property type="entry name" value="SYLF"/>
    <property type="match status" value="1"/>
</dbReference>
<evidence type="ECO:0000313" key="4">
    <source>
        <dbReference type="Proteomes" id="UP000541185"/>
    </source>
</evidence>
<dbReference type="AlphaFoldDB" id="A0A848H0Q4"/>
<accession>A0A848H0Q4</accession>
<reference evidence="3 4" key="1">
    <citation type="submission" date="2020-04" db="EMBL/GenBank/DDBJ databases">
        <title>Ramlibacter sp. G-1-2-2 isolated from soil.</title>
        <authorList>
            <person name="Dahal R.H."/>
        </authorList>
    </citation>
    <scope>NUCLEOTIDE SEQUENCE [LARGE SCALE GENOMIC DNA]</scope>
    <source>
        <strain evidence="3 4">G-1-2-2</strain>
    </source>
</reference>
<feature type="chain" id="PRO_5032373887" evidence="1">
    <location>
        <begin position="21"/>
        <end position="183"/>
    </location>
</feature>
<keyword evidence="4" id="KW-1185">Reference proteome</keyword>
<sequence>MSRRKLLAATAAALVLAACSTTPMDPGAKRREIDAKVDNALAELYRSEGTRQLVDRAEAVLVIPDIVSAGFIVGGSYGQGALRQKNQTIGYYSVGAGSVGLLAGAQTRTMYLLFMTPQALAKFQQSDGWTIGTDASVAVIQAGAGVRADTLNASNQVIALVRDQTGFMANLSLDGTKFNRLAL</sequence>